<name>A0A4U8QCZ6_9FIRM</name>
<dbReference type="AlphaFoldDB" id="A0A4U8QCZ6"/>
<dbReference type="STRING" id="180332.GCA_000797495_04172"/>
<organism evidence="2 3">
    <name type="scientific">Robinsoniella peoriensis</name>
    <dbReference type="NCBI Taxonomy" id="180332"/>
    <lineage>
        <taxon>Bacteria</taxon>
        <taxon>Bacillati</taxon>
        <taxon>Bacillota</taxon>
        <taxon>Clostridia</taxon>
        <taxon>Lachnospirales</taxon>
        <taxon>Lachnospiraceae</taxon>
        <taxon>Robinsoniella</taxon>
    </lineage>
</organism>
<feature type="transmembrane region" description="Helical" evidence="1">
    <location>
        <begin position="48"/>
        <end position="72"/>
    </location>
</feature>
<keyword evidence="3" id="KW-1185">Reference proteome</keyword>
<dbReference type="EMBL" id="QGQD01000015">
    <property type="protein sequence ID" value="TLD02434.1"/>
    <property type="molecule type" value="Genomic_DNA"/>
</dbReference>
<dbReference type="Pfam" id="PF19639">
    <property type="entry name" value="DUF6142"/>
    <property type="match status" value="1"/>
</dbReference>
<dbReference type="OrthoDB" id="1957044at2"/>
<dbReference type="InterPro" id="IPR046140">
    <property type="entry name" value="DUF6142"/>
</dbReference>
<keyword evidence="1" id="KW-0472">Membrane</keyword>
<keyword evidence="1" id="KW-1133">Transmembrane helix</keyword>
<feature type="transmembrane region" description="Helical" evidence="1">
    <location>
        <begin position="84"/>
        <end position="104"/>
    </location>
</feature>
<reference evidence="2 3" key="1">
    <citation type="journal article" date="2019" name="Anaerobe">
        <title>Detection of Robinsoniella peoriensis in multiple bone samples of a trauma patient.</title>
        <authorList>
            <person name="Schrottner P."/>
            <person name="Hartwich K."/>
            <person name="Bunk B."/>
            <person name="Schober I."/>
            <person name="Helbig S."/>
            <person name="Rudolph W.W."/>
            <person name="Gunzer F."/>
        </authorList>
    </citation>
    <scope>NUCLEOTIDE SEQUENCE [LARGE SCALE GENOMIC DNA]</scope>
    <source>
        <strain evidence="2 3">DSM 106044</strain>
    </source>
</reference>
<comment type="caution">
    <text evidence="2">The sequence shown here is derived from an EMBL/GenBank/DDBJ whole genome shotgun (WGS) entry which is preliminary data.</text>
</comment>
<feature type="transmembrane region" description="Helical" evidence="1">
    <location>
        <begin position="21"/>
        <end position="42"/>
    </location>
</feature>
<gene>
    <name evidence="2" type="ORF">DSM106044_00676</name>
</gene>
<protein>
    <submittedName>
        <fullName evidence="2">Uncharacterized protein</fullName>
    </submittedName>
</protein>
<dbReference type="Proteomes" id="UP000306509">
    <property type="component" value="Unassembled WGS sequence"/>
</dbReference>
<dbReference type="RefSeq" id="WP_027293415.1">
    <property type="nucleotide sequence ID" value="NZ_CABMJZ010000013.1"/>
</dbReference>
<evidence type="ECO:0000256" key="1">
    <source>
        <dbReference type="SAM" id="Phobius"/>
    </source>
</evidence>
<accession>A0A4U8QCZ6</accession>
<evidence type="ECO:0000313" key="3">
    <source>
        <dbReference type="Proteomes" id="UP000306509"/>
    </source>
</evidence>
<sequence length="106" mass="11437">MARKPMYSFAEKKHSKRGITASVLGGVSFLIFCVLAYLSFYFRGQGGQYLGAIGLTAMIMSFAGLILGFLSLTEKNSISFFPKLGAILNGVIFLGWVAIFLIGVGK</sequence>
<proteinExistence type="predicted"/>
<keyword evidence="1" id="KW-0812">Transmembrane</keyword>
<evidence type="ECO:0000313" key="2">
    <source>
        <dbReference type="EMBL" id="TLD02434.1"/>
    </source>
</evidence>